<dbReference type="Gene3D" id="1.10.285.20">
    <property type="entry name" value="Uncharacterised protein PF01937, DUF89, domain 2"/>
    <property type="match status" value="1"/>
</dbReference>
<reference evidence="3" key="1">
    <citation type="journal article" date="2015" name="Microbiology">
        <title>Genome of Methanoregula boonei 6A8 reveals adaptations to oligotrophic peatland environments.</title>
        <authorList>
            <person name="Braeuer S."/>
            <person name="Cadillo-Quiroz H."/>
            <person name="Kyrpides N."/>
            <person name="Woyke T."/>
            <person name="Goodwin L."/>
            <person name="Detter C."/>
            <person name="Podell S."/>
            <person name="Yavitt J.B."/>
            <person name="Zinder S.H."/>
        </authorList>
    </citation>
    <scope>NUCLEOTIDE SEQUENCE [LARGE SCALE GENOMIC DNA]</scope>
    <source>
        <strain evidence="3">DSM 21154 / JCM 14090 / 6A8</strain>
    </source>
</reference>
<dbReference type="eggNOG" id="arCOG04410">
    <property type="taxonomic scope" value="Archaea"/>
</dbReference>
<evidence type="ECO:0000313" key="2">
    <source>
        <dbReference type="EMBL" id="ABS56455.1"/>
    </source>
</evidence>
<dbReference type="OrthoDB" id="359165at2157"/>
<dbReference type="Pfam" id="PF01937">
    <property type="entry name" value="ARMT1-like_dom"/>
    <property type="match status" value="1"/>
</dbReference>
<dbReference type="InterPro" id="IPR036075">
    <property type="entry name" value="ARMT-1-like_metal-bd_sf"/>
</dbReference>
<dbReference type="STRING" id="456442.Mboo_1940"/>
<dbReference type="AlphaFoldDB" id="A7I9P4"/>
<dbReference type="HOGENOM" id="CLU_071520_1_0_2"/>
<evidence type="ECO:0000259" key="1">
    <source>
        <dbReference type="Pfam" id="PF01937"/>
    </source>
</evidence>
<dbReference type="RefSeq" id="WP_012107510.1">
    <property type="nucleotide sequence ID" value="NC_009712.1"/>
</dbReference>
<feature type="domain" description="Damage-control phosphatase ARMT1-like metal-binding" evidence="1">
    <location>
        <begin position="5"/>
        <end position="279"/>
    </location>
</feature>
<dbReference type="PIRSF" id="PIRSF006593">
    <property type="entry name" value="UCP006593"/>
    <property type="match status" value="1"/>
</dbReference>
<dbReference type="Gene3D" id="3.40.50.10880">
    <property type="entry name" value="Uncharacterised protein PF01937, DUF89, domain 3"/>
    <property type="match status" value="1"/>
</dbReference>
<name>A7I9P4_METB6</name>
<gene>
    <name evidence="2" type="ordered locus">Mboo_1940</name>
</gene>
<dbReference type="Proteomes" id="UP000002408">
    <property type="component" value="Chromosome"/>
</dbReference>
<dbReference type="InterPro" id="IPR014444">
    <property type="entry name" value="PH1575-like"/>
</dbReference>
<dbReference type="EMBL" id="CP000780">
    <property type="protein sequence ID" value="ABS56455.1"/>
    <property type="molecule type" value="Genomic_DNA"/>
</dbReference>
<dbReference type="Gene3D" id="1.10.8.380">
    <property type="entry name" value="Uncharacterised protein PF01937, DUF89, domain 1"/>
    <property type="match status" value="1"/>
</dbReference>
<dbReference type="InterPro" id="IPR002791">
    <property type="entry name" value="ARMT1-like_metal-bd"/>
</dbReference>
<dbReference type="KEGG" id="mbn:Mboo_1940"/>
<keyword evidence="3" id="KW-1185">Reference proteome</keyword>
<sequence length="284" mass="31409">MKITDSCIDCLISRVALECRLVGADPQVTRQTMESCRDLLFSLKDQPLTHPQIASRIHLHAYQLLSTTDPFRELKAQGNAEAIRVCREVRPTFSTFRDFVLASVIGNIFDYGVRGHIVTDDFSSFFRQEFEKGLAVDDTDRILPLTQRVVYLSDNCGEIVFDRLLIQYLKSRGAHVTLAVKALPALNDATLDDAQMLGLDRIVDCLTTNGTIPEIGLSPEEAPPELKSALSHCTLVIAKGMANFESLFERSELPPVAYLMAAKCQPVAQEAGVPVGAKIAMLRE</sequence>
<proteinExistence type="predicted"/>
<dbReference type="GeneID" id="5410260"/>
<organism evidence="2 3">
    <name type="scientific">Methanoregula boonei (strain DSM 21154 / JCM 14090 / 6A8)</name>
    <dbReference type="NCBI Taxonomy" id="456442"/>
    <lineage>
        <taxon>Archaea</taxon>
        <taxon>Methanobacteriati</taxon>
        <taxon>Methanobacteriota</taxon>
        <taxon>Stenosarchaea group</taxon>
        <taxon>Methanomicrobia</taxon>
        <taxon>Methanomicrobiales</taxon>
        <taxon>Methanoregulaceae</taxon>
        <taxon>Methanoregula</taxon>
    </lineage>
</organism>
<dbReference type="SUPFAM" id="SSF111321">
    <property type="entry name" value="AF1104-like"/>
    <property type="match status" value="1"/>
</dbReference>
<evidence type="ECO:0000313" key="3">
    <source>
        <dbReference type="Proteomes" id="UP000002408"/>
    </source>
</evidence>
<protein>
    <recommendedName>
        <fullName evidence="1">Damage-control phosphatase ARMT1-like metal-binding domain-containing protein</fullName>
    </recommendedName>
</protein>
<accession>A7I9P4</accession>